<protein>
    <recommendedName>
        <fullName evidence="4">Lipoprotein</fullName>
    </recommendedName>
</protein>
<feature type="signal peptide" evidence="1">
    <location>
        <begin position="1"/>
        <end position="25"/>
    </location>
</feature>
<proteinExistence type="predicted"/>
<dbReference type="Proteomes" id="UP000824334">
    <property type="component" value="Chromosome"/>
</dbReference>
<sequence length="198" mass="20861">MKNSKLGIALTVLALSIGVVACAKADDDRSDKKPVEFAVQDRTSTAKMEADKVAAPAETAAAPGIMAYAGKDPFDPVQGVSFFQNRAVRAAIVASGAPRDVQQFVVFDGNVVVPIRSTMGRLMASGYDPAGAGVTNWALLMTPAGKAAVCYSSGENPNAITADWYYEGDIAFTLEDRCPSRPEDIESFSNWPIGPIPG</sequence>
<keyword evidence="3" id="KW-1185">Reference proteome</keyword>
<feature type="chain" id="PRO_5045659603" description="Lipoprotein" evidence="1">
    <location>
        <begin position="26"/>
        <end position="198"/>
    </location>
</feature>
<dbReference type="EMBL" id="CP080034">
    <property type="protein sequence ID" value="QYC11081.1"/>
    <property type="molecule type" value="Genomic_DNA"/>
</dbReference>
<gene>
    <name evidence="2" type="ORF">KWG56_03460</name>
</gene>
<organism evidence="2 3">
    <name type="scientific">Brevundimonas nasdae</name>
    <dbReference type="NCBI Taxonomy" id="172043"/>
    <lineage>
        <taxon>Bacteria</taxon>
        <taxon>Pseudomonadati</taxon>
        <taxon>Pseudomonadota</taxon>
        <taxon>Alphaproteobacteria</taxon>
        <taxon>Caulobacterales</taxon>
        <taxon>Caulobacteraceae</taxon>
        <taxon>Brevundimonas</taxon>
    </lineage>
</organism>
<accession>A0ABX8TIJ3</accession>
<evidence type="ECO:0000313" key="3">
    <source>
        <dbReference type="Proteomes" id="UP000824334"/>
    </source>
</evidence>
<dbReference type="GeneID" id="94374308"/>
<dbReference type="PROSITE" id="PS51257">
    <property type="entry name" value="PROKAR_LIPOPROTEIN"/>
    <property type="match status" value="1"/>
</dbReference>
<evidence type="ECO:0000313" key="2">
    <source>
        <dbReference type="EMBL" id="QYC11081.1"/>
    </source>
</evidence>
<evidence type="ECO:0008006" key="4">
    <source>
        <dbReference type="Google" id="ProtNLM"/>
    </source>
</evidence>
<evidence type="ECO:0000256" key="1">
    <source>
        <dbReference type="SAM" id="SignalP"/>
    </source>
</evidence>
<name>A0ABX8TIJ3_9CAUL</name>
<keyword evidence="1" id="KW-0732">Signal</keyword>
<dbReference type="RefSeq" id="WP_219353735.1">
    <property type="nucleotide sequence ID" value="NZ_CP080034.1"/>
</dbReference>
<reference evidence="2 3" key="1">
    <citation type="submission" date="2021-07" db="EMBL/GenBank/DDBJ databases">
        <title>Isolation and characterization of bacteria from a gold mining with a capacity of golden bioaccumulation.</title>
        <authorList>
            <person name="Yang X.J."/>
        </authorList>
    </citation>
    <scope>NUCLEOTIDE SEQUENCE [LARGE SCALE GENOMIC DNA]</scope>
    <source>
        <strain evidence="2 3">Au29</strain>
    </source>
</reference>